<comment type="caution">
    <text evidence="4">The sequence shown here is derived from an EMBL/GenBank/DDBJ whole genome shotgun (WGS) entry which is preliminary data.</text>
</comment>
<feature type="transmembrane region" description="Helical" evidence="2">
    <location>
        <begin position="9"/>
        <end position="27"/>
    </location>
</feature>
<dbReference type="InterPro" id="IPR001932">
    <property type="entry name" value="PPM-type_phosphatase-like_dom"/>
</dbReference>
<dbReference type="InterPro" id="IPR036457">
    <property type="entry name" value="PPM-type-like_dom_sf"/>
</dbReference>
<evidence type="ECO:0000313" key="5">
    <source>
        <dbReference type="Proteomes" id="UP000284779"/>
    </source>
</evidence>
<feature type="transmembrane region" description="Helical" evidence="2">
    <location>
        <begin position="63"/>
        <end position="82"/>
    </location>
</feature>
<dbReference type="SMART" id="SM00331">
    <property type="entry name" value="PP2C_SIG"/>
    <property type="match status" value="1"/>
</dbReference>
<feature type="transmembrane region" description="Helical" evidence="2">
    <location>
        <begin position="33"/>
        <end position="56"/>
    </location>
</feature>
<dbReference type="Pfam" id="PF07228">
    <property type="entry name" value="SpoIIE"/>
    <property type="match status" value="1"/>
</dbReference>
<feature type="transmembrane region" description="Helical" evidence="2">
    <location>
        <begin position="88"/>
        <end position="107"/>
    </location>
</feature>
<protein>
    <recommendedName>
        <fullName evidence="3">PPM-type phosphatase domain-containing protein</fullName>
    </recommendedName>
</protein>
<keyword evidence="5" id="KW-1185">Reference proteome</keyword>
<keyword evidence="2" id="KW-0812">Transmembrane</keyword>
<feature type="transmembrane region" description="Helical" evidence="2">
    <location>
        <begin position="119"/>
        <end position="140"/>
    </location>
</feature>
<sequence length="567" mass="64579">MKQKVAKPIVLLMIAVGVCMIPMLGYYPLVQSWYGAMCNVKGLAVLGWPVMIYVILQNEGVLCAVKYGWMLGATGLFLVQYKRVSEKYNPFTVAFITTLIGGIMEAMDWFMNGMIKEELYALIPIVLLTWSTTVIFSVLIKNFMWHIKGRKNYYSRLRHQQIIRNEKMMQTSKAFKDLAIKIQNMSGIEEDDQGLMDAAVEFDINENMCKGCANGQIQYLERAKLNYLWYNKMLETREAMAIQLNEMADIIEYYTKPVSQEKRNLFGMENYLKRRLRDEKIIARRVSISENSKGKLEIHIVARKKKRAKVTTDAMCKIISNVIGQPMRFSVKENSQLMNYFNEYLFLEQVNFSTASGSVKKVKQNQEMSGDNYTYMELDSGATFMSICDGMGSGPRAEGYSEVVIDLLEQLLESGFTEQTALKLINSVLLTGNQWQEPAAVDMALFDRYSGTCQFLKMGAACTYIKRGGWVECIKSTSLPMGIFEQVDMETITKKLYAGDFIIMISDGIVDSLECTDREEAMGRIIMDIKTASPREMALEIMNRALQMSKGIPKDDMTVLCTGIWEN</sequence>
<keyword evidence="2" id="KW-0472">Membrane</keyword>
<dbReference type="Proteomes" id="UP000284779">
    <property type="component" value="Unassembled WGS sequence"/>
</dbReference>
<evidence type="ECO:0000256" key="1">
    <source>
        <dbReference type="ARBA" id="ARBA00022801"/>
    </source>
</evidence>
<evidence type="ECO:0000256" key="2">
    <source>
        <dbReference type="SAM" id="Phobius"/>
    </source>
</evidence>
<dbReference type="PANTHER" id="PTHR43156">
    <property type="entry name" value="STAGE II SPORULATION PROTEIN E-RELATED"/>
    <property type="match status" value="1"/>
</dbReference>
<evidence type="ECO:0000313" key="4">
    <source>
        <dbReference type="EMBL" id="RHA18258.1"/>
    </source>
</evidence>
<organism evidence="4 5">
    <name type="scientific">Eubacterium ventriosum</name>
    <dbReference type="NCBI Taxonomy" id="39496"/>
    <lineage>
        <taxon>Bacteria</taxon>
        <taxon>Bacillati</taxon>
        <taxon>Bacillota</taxon>
        <taxon>Clostridia</taxon>
        <taxon>Eubacteriales</taxon>
        <taxon>Eubacteriaceae</taxon>
        <taxon>Eubacterium</taxon>
    </lineage>
</organism>
<dbReference type="EMBL" id="QSFD01000006">
    <property type="protein sequence ID" value="RHA18258.1"/>
    <property type="molecule type" value="Genomic_DNA"/>
</dbReference>
<name>A0A413R7Z3_9FIRM</name>
<dbReference type="GO" id="GO:0016791">
    <property type="term" value="F:phosphatase activity"/>
    <property type="evidence" value="ECO:0007669"/>
    <property type="project" value="TreeGrafter"/>
</dbReference>
<reference evidence="4 5" key="1">
    <citation type="submission" date="2018-08" db="EMBL/GenBank/DDBJ databases">
        <title>A genome reference for cultivated species of the human gut microbiota.</title>
        <authorList>
            <person name="Zou Y."/>
            <person name="Xue W."/>
            <person name="Luo G."/>
        </authorList>
    </citation>
    <scope>NUCLEOTIDE SEQUENCE [LARGE SCALE GENOMIC DNA]</scope>
    <source>
        <strain evidence="4 5">AM44-11BH</strain>
    </source>
</reference>
<dbReference type="InterPro" id="IPR052016">
    <property type="entry name" value="Bact_Sigma-Reg"/>
</dbReference>
<dbReference type="SUPFAM" id="SSF81606">
    <property type="entry name" value="PP2C-like"/>
    <property type="match status" value="1"/>
</dbReference>
<keyword evidence="2" id="KW-1133">Transmembrane helix</keyword>
<dbReference type="RefSeq" id="WP_117970554.1">
    <property type="nucleotide sequence ID" value="NZ_CAUBDO010000022.1"/>
</dbReference>
<dbReference type="AlphaFoldDB" id="A0A413R7Z3"/>
<dbReference type="PANTHER" id="PTHR43156:SF2">
    <property type="entry name" value="STAGE II SPORULATION PROTEIN E"/>
    <property type="match status" value="1"/>
</dbReference>
<feature type="domain" description="PPM-type phosphatase" evidence="3">
    <location>
        <begin position="347"/>
        <end position="564"/>
    </location>
</feature>
<proteinExistence type="predicted"/>
<dbReference type="Gene3D" id="3.60.40.10">
    <property type="entry name" value="PPM-type phosphatase domain"/>
    <property type="match status" value="1"/>
</dbReference>
<gene>
    <name evidence="4" type="ORF">DW944_06930</name>
</gene>
<evidence type="ECO:0000259" key="3">
    <source>
        <dbReference type="SMART" id="SM00331"/>
    </source>
</evidence>
<accession>A0A413R7Z3</accession>
<keyword evidence="1" id="KW-0378">Hydrolase</keyword>